<evidence type="ECO:0000256" key="1">
    <source>
        <dbReference type="ARBA" id="ARBA00022729"/>
    </source>
</evidence>
<comment type="caution">
    <text evidence="4">The sequence shown here is derived from an EMBL/GenBank/DDBJ whole genome shotgun (WGS) entry which is preliminary data.</text>
</comment>
<dbReference type="GO" id="GO:0004222">
    <property type="term" value="F:metalloendopeptidase activity"/>
    <property type="evidence" value="ECO:0007669"/>
    <property type="project" value="TreeGrafter"/>
</dbReference>
<dbReference type="Gene3D" id="6.10.250.3150">
    <property type="match status" value="1"/>
</dbReference>
<protein>
    <submittedName>
        <fullName evidence="4">Peptidase M23</fullName>
    </submittedName>
</protein>
<feature type="coiled-coil region" evidence="2">
    <location>
        <begin position="15"/>
        <end position="42"/>
    </location>
</feature>
<accession>A0A2S9WW48</accession>
<evidence type="ECO:0000313" key="5">
    <source>
        <dbReference type="Proteomes" id="UP000239532"/>
    </source>
</evidence>
<dbReference type="PANTHER" id="PTHR21666">
    <property type="entry name" value="PEPTIDASE-RELATED"/>
    <property type="match status" value="1"/>
</dbReference>
<dbReference type="EMBL" id="MQUC01000003">
    <property type="protein sequence ID" value="PRP67671.1"/>
    <property type="molecule type" value="Genomic_DNA"/>
</dbReference>
<dbReference type="OrthoDB" id="9815884at2"/>
<dbReference type="Pfam" id="PF01551">
    <property type="entry name" value="Peptidase_M23"/>
    <property type="match status" value="1"/>
</dbReference>
<proteinExistence type="predicted"/>
<dbReference type="InterPro" id="IPR050570">
    <property type="entry name" value="Cell_wall_metabolism_enzyme"/>
</dbReference>
<keyword evidence="5" id="KW-1185">Reference proteome</keyword>
<evidence type="ECO:0000313" key="4">
    <source>
        <dbReference type="EMBL" id="PRP67671.1"/>
    </source>
</evidence>
<keyword evidence="2" id="KW-0175">Coiled coil</keyword>
<dbReference type="Gene3D" id="2.70.70.10">
    <property type="entry name" value="Glucose Permease (Domain IIA)"/>
    <property type="match status" value="1"/>
</dbReference>
<dbReference type="SUPFAM" id="SSF51261">
    <property type="entry name" value="Duplicated hybrid motif"/>
    <property type="match status" value="1"/>
</dbReference>
<dbReference type="InterPro" id="IPR011055">
    <property type="entry name" value="Dup_hybrid_motif"/>
</dbReference>
<feature type="domain" description="M23ase beta-sheet core" evidence="3">
    <location>
        <begin position="302"/>
        <end position="392"/>
    </location>
</feature>
<evidence type="ECO:0000259" key="3">
    <source>
        <dbReference type="Pfam" id="PF01551"/>
    </source>
</evidence>
<evidence type="ECO:0000256" key="2">
    <source>
        <dbReference type="SAM" id="Coils"/>
    </source>
</evidence>
<name>A0A2S9WW48_9FLAO</name>
<keyword evidence="1" id="KW-0732">Signal</keyword>
<dbReference type="CDD" id="cd12797">
    <property type="entry name" value="M23_peptidase"/>
    <property type="match status" value="1"/>
</dbReference>
<feature type="coiled-coil region" evidence="2">
    <location>
        <begin position="153"/>
        <end position="222"/>
    </location>
</feature>
<dbReference type="RefSeq" id="WP_105983379.1">
    <property type="nucleotide sequence ID" value="NZ_MQUC01000003.1"/>
</dbReference>
<reference evidence="4 5" key="1">
    <citation type="submission" date="2016-11" db="EMBL/GenBank/DDBJ databases">
        <title>Trade-off between light-utilization and light-protection in marine flavobacteria.</title>
        <authorList>
            <person name="Kumagai Y."/>
        </authorList>
    </citation>
    <scope>NUCLEOTIDE SEQUENCE [LARGE SCALE GENOMIC DNA]</scope>
    <source>
        <strain evidence="4 5">JCM 17109</strain>
    </source>
</reference>
<feature type="coiled-coil region" evidence="2">
    <location>
        <begin position="85"/>
        <end position="112"/>
    </location>
</feature>
<dbReference type="Proteomes" id="UP000239532">
    <property type="component" value="Unassembled WGS sequence"/>
</dbReference>
<sequence length="399" mass="45385">MKSFLYIGLFLSCLAVSAQSEKARLEQQRAAIQAQINQFDKLLTGAKKEERSVLSQVQTIDAKISKTQEIINITNKQANLITRSINTNAEEIKKLNAEIKELKKDYAAMIVKSYKAKNDQSRLMFLLSSENFLQAYKRVQYLNAYADYRKKQADEITVKSNMLAEKNAELEKEKAQKKEILAANEKLRNELKKDKSEQVVLLEEVKKNEKQYAAEIRTKARERDKIDREIRKIIEADIAASNKGKVGATKGKFFLTPEAKELARSFQNNRGKLPWPVAEGVITRRYGVQPHPVLKNLPIQSSGYRFQTPNGARARAVFDGEVVQIVKANNGILMVHVRHGNFTTSYGNLKNVSVRKGQKINTLTELGEIFTDRDGITELHFAILEETKTQDPARWLLSK</sequence>
<dbReference type="PANTHER" id="PTHR21666:SF289">
    <property type="entry name" value="L-ALA--D-GLU ENDOPEPTIDASE"/>
    <property type="match status" value="1"/>
</dbReference>
<organism evidence="4 5">
    <name type="scientific">Nonlabens agnitus</name>
    <dbReference type="NCBI Taxonomy" id="870484"/>
    <lineage>
        <taxon>Bacteria</taxon>
        <taxon>Pseudomonadati</taxon>
        <taxon>Bacteroidota</taxon>
        <taxon>Flavobacteriia</taxon>
        <taxon>Flavobacteriales</taxon>
        <taxon>Flavobacteriaceae</taxon>
        <taxon>Nonlabens</taxon>
    </lineage>
</organism>
<dbReference type="AlphaFoldDB" id="A0A2S9WW48"/>
<gene>
    <name evidence="4" type="ORF">BST86_11505</name>
</gene>
<dbReference type="InterPro" id="IPR016047">
    <property type="entry name" value="M23ase_b-sheet_dom"/>
</dbReference>